<dbReference type="Gene3D" id="1.10.10.10">
    <property type="entry name" value="Winged helix-like DNA-binding domain superfamily/Winged helix DNA-binding domain"/>
    <property type="match status" value="1"/>
</dbReference>
<dbReference type="PANTHER" id="PTHR30346:SF29">
    <property type="entry name" value="LYSR SUBSTRATE-BINDING"/>
    <property type="match status" value="1"/>
</dbReference>
<dbReference type="Proteomes" id="UP000549695">
    <property type="component" value="Unassembled WGS sequence"/>
</dbReference>
<dbReference type="PANTHER" id="PTHR30346">
    <property type="entry name" value="TRANSCRIPTIONAL DUAL REGULATOR HCAR-RELATED"/>
    <property type="match status" value="1"/>
</dbReference>
<dbReference type="Pfam" id="PF03466">
    <property type="entry name" value="LysR_substrate"/>
    <property type="match status" value="1"/>
</dbReference>
<keyword evidence="7" id="KW-1185">Reference proteome</keyword>
<evidence type="ECO:0000256" key="1">
    <source>
        <dbReference type="ARBA" id="ARBA00009437"/>
    </source>
</evidence>
<proteinExistence type="inferred from homology"/>
<name>A0A852W2E4_PSEA5</name>
<dbReference type="InterPro" id="IPR036390">
    <property type="entry name" value="WH_DNA-bd_sf"/>
</dbReference>
<dbReference type="AlphaFoldDB" id="A0A852W2E4"/>
<keyword evidence="2" id="KW-0805">Transcription regulation</keyword>
<evidence type="ECO:0000259" key="5">
    <source>
        <dbReference type="PROSITE" id="PS50931"/>
    </source>
</evidence>
<protein>
    <submittedName>
        <fullName evidence="6">DNA-binding transcriptional LysR family regulator</fullName>
    </submittedName>
</protein>
<evidence type="ECO:0000313" key="7">
    <source>
        <dbReference type="Proteomes" id="UP000549695"/>
    </source>
</evidence>
<evidence type="ECO:0000256" key="4">
    <source>
        <dbReference type="ARBA" id="ARBA00023163"/>
    </source>
</evidence>
<dbReference type="PROSITE" id="PS50931">
    <property type="entry name" value="HTH_LYSR"/>
    <property type="match status" value="1"/>
</dbReference>
<dbReference type="Gene3D" id="3.40.190.10">
    <property type="entry name" value="Periplasmic binding protein-like II"/>
    <property type="match status" value="2"/>
</dbReference>
<evidence type="ECO:0000256" key="2">
    <source>
        <dbReference type="ARBA" id="ARBA00023015"/>
    </source>
</evidence>
<organism evidence="6 7">
    <name type="scientific">Pseudonocardia alni</name>
    <name type="common">Amycolata alni</name>
    <dbReference type="NCBI Taxonomy" id="33907"/>
    <lineage>
        <taxon>Bacteria</taxon>
        <taxon>Bacillati</taxon>
        <taxon>Actinomycetota</taxon>
        <taxon>Actinomycetes</taxon>
        <taxon>Pseudonocardiales</taxon>
        <taxon>Pseudonocardiaceae</taxon>
        <taxon>Pseudonocardia</taxon>
    </lineage>
</organism>
<dbReference type="GeneID" id="98052860"/>
<dbReference type="GO" id="GO:0003700">
    <property type="term" value="F:DNA-binding transcription factor activity"/>
    <property type="evidence" value="ECO:0007669"/>
    <property type="project" value="InterPro"/>
</dbReference>
<evidence type="ECO:0000313" key="6">
    <source>
        <dbReference type="EMBL" id="NYG02839.1"/>
    </source>
</evidence>
<sequence length="304" mass="32312">MLDAHRLMIFRSVVAGGSVQSAAANLGYTPSAVSQHVTALARETGLVLFERVGRGLRPTAAGLLLAEQADAVLARLGEAQVLVEDLRTGRTGSLAVAYFASVGSAWMPRVVRRLTAGFPGVRLDLALREWLPDDPADRSDLQIAVERPEFEAWPGFSVHHLLDDPYVVVVPEGHPLAGAEQVDLAELAGQRWVDNDFARGWCRRNLVEACAAAGFRPPFHVEAHDYRTALAFVAAGIGVTVLPRLGAVDLPAGTCAVPVVRPTPVRTILAVVRDAAAAAPPLLAALDELREQSALSPAGAPRSR</sequence>
<evidence type="ECO:0000256" key="3">
    <source>
        <dbReference type="ARBA" id="ARBA00023125"/>
    </source>
</evidence>
<comment type="similarity">
    <text evidence="1">Belongs to the LysR transcriptional regulatory family.</text>
</comment>
<dbReference type="GO" id="GO:0003677">
    <property type="term" value="F:DNA binding"/>
    <property type="evidence" value="ECO:0007669"/>
    <property type="project" value="UniProtKB-KW"/>
</dbReference>
<dbReference type="InterPro" id="IPR036388">
    <property type="entry name" value="WH-like_DNA-bd_sf"/>
</dbReference>
<dbReference type="SUPFAM" id="SSF46785">
    <property type="entry name" value="Winged helix' DNA-binding domain"/>
    <property type="match status" value="1"/>
</dbReference>
<comment type="caution">
    <text evidence="6">The sequence shown here is derived from an EMBL/GenBank/DDBJ whole genome shotgun (WGS) entry which is preliminary data.</text>
</comment>
<reference evidence="6 7" key="1">
    <citation type="submission" date="2020-07" db="EMBL/GenBank/DDBJ databases">
        <title>Sequencing the genomes of 1000 actinobacteria strains.</title>
        <authorList>
            <person name="Klenk H.-P."/>
        </authorList>
    </citation>
    <scope>NUCLEOTIDE SEQUENCE [LARGE SCALE GENOMIC DNA]</scope>
    <source>
        <strain evidence="6 7">DSM 44749</strain>
    </source>
</reference>
<keyword evidence="4" id="KW-0804">Transcription</keyword>
<dbReference type="InterPro" id="IPR000847">
    <property type="entry name" value="LysR_HTH_N"/>
</dbReference>
<dbReference type="RefSeq" id="WP_073573689.1">
    <property type="nucleotide sequence ID" value="NZ_BAAAJZ010000003.1"/>
</dbReference>
<keyword evidence="3 6" id="KW-0238">DNA-binding</keyword>
<dbReference type="EMBL" id="JACCCZ010000001">
    <property type="protein sequence ID" value="NYG02839.1"/>
    <property type="molecule type" value="Genomic_DNA"/>
</dbReference>
<gene>
    <name evidence="6" type="ORF">HDA37_003124</name>
</gene>
<dbReference type="Pfam" id="PF00126">
    <property type="entry name" value="HTH_1"/>
    <property type="match status" value="1"/>
</dbReference>
<dbReference type="InterPro" id="IPR005119">
    <property type="entry name" value="LysR_subst-bd"/>
</dbReference>
<dbReference type="GO" id="GO:0032993">
    <property type="term" value="C:protein-DNA complex"/>
    <property type="evidence" value="ECO:0007669"/>
    <property type="project" value="TreeGrafter"/>
</dbReference>
<accession>A0A852W2E4</accession>
<feature type="domain" description="HTH lysR-type" evidence="5">
    <location>
        <begin position="2"/>
        <end position="59"/>
    </location>
</feature>
<dbReference type="SUPFAM" id="SSF53850">
    <property type="entry name" value="Periplasmic binding protein-like II"/>
    <property type="match status" value="1"/>
</dbReference>